<dbReference type="AlphaFoldDB" id="A0AAQ3NSW2"/>
<dbReference type="EMBL" id="CP144697">
    <property type="protein sequence ID" value="WVZ14863.1"/>
    <property type="molecule type" value="Genomic_DNA"/>
</dbReference>
<sequence length="142" mass="16469">MVTKNSSITQSPKKKWTAMLPRPSLHSQLYNLHIWYIFLPPLADHSISIPNFRIFYYFFHQSINKMAFSRHEIFHRKNTIEIGDIKYFKVAIIKTNNTINIPMVLSSTISTINSLTNTSRKPRISTSLPQPRLGSFIMVQCA</sequence>
<gene>
    <name evidence="1" type="ORF">V8G54_012429</name>
</gene>
<proteinExistence type="predicted"/>
<evidence type="ECO:0000313" key="2">
    <source>
        <dbReference type="Proteomes" id="UP001374535"/>
    </source>
</evidence>
<reference evidence="1 2" key="1">
    <citation type="journal article" date="2023" name="Life. Sci Alliance">
        <title>Evolutionary insights into 3D genome organization and epigenetic landscape of Vigna mungo.</title>
        <authorList>
            <person name="Junaid A."/>
            <person name="Singh B."/>
            <person name="Bhatia S."/>
        </authorList>
    </citation>
    <scope>NUCLEOTIDE SEQUENCE [LARGE SCALE GENOMIC DNA]</scope>
    <source>
        <strain evidence="1">Urdbean</strain>
    </source>
</reference>
<dbReference type="Proteomes" id="UP001374535">
    <property type="component" value="Chromosome 4"/>
</dbReference>
<accession>A0AAQ3NSW2</accession>
<evidence type="ECO:0000313" key="1">
    <source>
        <dbReference type="EMBL" id="WVZ14863.1"/>
    </source>
</evidence>
<organism evidence="1 2">
    <name type="scientific">Vigna mungo</name>
    <name type="common">Black gram</name>
    <name type="synonym">Phaseolus mungo</name>
    <dbReference type="NCBI Taxonomy" id="3915"/>
    <lineage>
        <taxon>Eukaryota</taxon>
        <taxon>Viridiplantae</taxon>
        <taxon>Streptophyta</taxon>
        <taxon>Embryophyta</taxon>
        <taxon>Tracheophyta</taxon>
        <taxon>Spermatophyta</taxon>
        <taxon>Magnoliopsida</taxon>
        <taxon>eudicotyledons</taxon>
        <taxon>Gunneridae</taxon>
        <taxon>Pentapetalae</taxon>
        <taxon>rosids</taxon>
        <taxon>fabids</taxon>
        <taxon>Fabales</taxon>
        <taxon>Fabaceae</taxon>
        <taxon>Papilionoideae</taxon>
        <taxon>50 kb inversion clade</taxon>
        <taxon>NPAAA clade</taxon>
        <taxon>indigoferoid/millettioid clade</taxon>
        <taxon>Phaseoleae</taxon>
        <taxon>Vigna</taxon>
    </lineage>
</organism>
<name>A0AAQ3NSW2_VIGMU</name>
<protein>
    <submittedName>
        <fullName evidence="1">Uncharacterized protein</fullName>
    </submittedName>
</protein>
<keyword evidence="2" id="KW-1185">Reference proteome</keyword>